<dbReference type="PANTHER" id="PTHR12053">
    <property type="entry name" value="PROTEASE FAMILY M28 PLASMA GLUTAMATE CARBOXYPEPTIDASE-RELATED"/>
    <property type="match status" value="1"/>
</dbReference>
<dbReference type="OrthoDB" id="10013407at2759"/>
<keyword evidence="7" id="KW-0964">Secreted</keyword>
<keyword evidence="18" id="KW-0325">Glycoprotein</keyword>
<comment type="subunit">
    <text evidence="20">Homodimer. The monomeric form is inactive while the homodimer is active.</text>
</comment>
<dbReference type="GO" id="GO:0006508">
    <property type="term" value="P:proteolysis"/>
    <property type="evidence" value="ECO:0007669"/>
    <property type="project" value="UniProtKB-KW"/>
</dbReference>
<dbReference type="EMBL" id="CADEPI010000080">
    <property type="protein sequence ID" value="CAB3373025.1"/>
    <property type="molecule type" value="Genomic_DNA"/>
</dbReference>
<accession>A0A8S1CYB9</accession>
<keyword evidence="9" id="KW-0645">Protease</keyword>
<keyword evidence="19" id="KW-0458">Lysosome</keyword>
<dbReference type="GO" id="GO:0005783">
    <property type="term" value="C:endoplasmic reticulum"/>
    <property type="evidence" value="ECO:0007669"/>
    <property type="project" value="UniProtKB-SubCell"/>
</dbReference>
<dbReference type="InterPro" id="IPR039866">
    <property type="entry name" value="CPQ"/>
</dbReference>
<evidence type="ECO:0000259" key="23">
    <source>
        <dbReference type="Pfam" id="PF04389"/>
    </source>
</evidence>
<evidence type="ECO:0000256" key="6">
    <source>
        <dbReference type="ARBA" id="ARBA00014116"/>
    </source>
</evidence>
<dbReference type="Proteomes" id="UP000494165">
    <property type="component" value="Unassembled WGS sequence"/>
</dbReference>
<dbReference type="FunFam" id="3.40.630.10:FF:000036">
    <property type="entry name" value="Carboxypeptidase Q"/>
    <property type="match status" value="1"/>
</dbReference>
<dbReference type="PANTHER" id="PTHR12053:SF3">
    <property type="entry name" value="CARBOXYPEPTIDASE Q"/>
    <property type="match status" value="1"/>
</dbReference>
<evidence type="ECO:0000256" key="21">
    <source>
        <dbReference type="ARBA" id="ARBA00033328"/>
    </source>
</evidence>
<evidence type="ECO:0000256" key="12">
    <source>
        <dbReference type="ARBA" id="ARBA00022801"/>
    </source>
</evidence>
<dbReference type="AlphaFoldDB" id="A0A8S1CYB9"/>
<evidence type="ECO:0000256" key="5">
    <source>
        <dbReference type="ARBA" id="ARBA00010918"/>
    </source>
</evidence>
<comment type="subcellular location">
    <subcellularLocation>
        <location evidence="1">Endoplasmic reticulum</location>
    </subcellularLocation>
    <subcellularLocation>
        <location evidence="3">Golgi apparatus</location>
    </subcellularLocation>
    <subcellularLocation>
        <location evidence="2">Lysosome</location>
    </subcellularLocation>
    <subcellularLocation>
        <location evidence="4">Secreted</location>
    </subcellularLocation>
</comment>
<dbReference type="GO" id="GO:0043171">
    <property type="term" value="P:peptide catabolic process"/>
    <property type="evidence" value="ECO:0007669"/>
    <property type="project" value="TreeGrafter"/>
</dbReference>
<keyword evidence="10" id="KW-0479">Metal-binding</keyword>
<keyword evidence="17" id="KW-0865">Zymogen</keyword>
<dbReference type="SUPFAM" id="SSF53187">
    <property type="entry name" value="Zn-dependent exopeptidases"/>
    <property type="match status" value="1"/>
</dbReference>
<evidence type="ECO:0000256" key="3">
    <source>
        <dbReference type="ARBA" id="ARBA00004555"/>
    </source>
</evidence>
<evidence type="ECO:0000313" key="25">
    <source>
        <dbReference type="Proteomes" id="UP000494165"/>
    </source>
</evidence>
<keyword evidence="14" id="KW-0862">Zinc</keyword>
<keyword evidence="15" id="KW-0333">Golgi apparatus</keyword>
<evidence type="ECO:0000256" key="20">
    <source>
        <dbReference type="ARBA" id="ARBA00025833"/>
    </source>
</evidence>
<keyword evidence="25" id="KW-1185">Reference proteome</keyword>
<dbReference type="Gene3D" id="3.50.30.30">
    <property type="match status" value="1"/>
</dbReference>
<protein>
    <recommendedName>
        <fullName evidence="6">Carboxypeptidase Q</fullName>
    </recommendedName>
    <alternativeName>
        <fullName evidence="21">Plasma glutamate carboxypeptidase</fullName>
    </alternativeName>
</protein>
<dbReference type="GO" id="GO:0005794">
    <property type="term" value="C:Golgi apparatus"/>
    <property type="evidence" value="ECO:0007669"/>
    <property type="project" value="UniProtKB-SubCell"/>
</dbReference>
<evidence type="ECO:0000256" key="8">
    <source>
        <dbReference type="ARBA" id="ARBA00022645"/>
    </source>
</evidence>
<dbReference type="InterPro" id="IPR007484">
    <property type="entry name" value="Peptidase_M28"/>
</dbReference>
<comment type="similarity">
    <text evidence="5">Belongs to the peptidase M28 family.</text>
</comment>
<evidence type="ECO:0000256" key="18">
    <source>
        <dbReference type="ARBA" id="ARBA00023180"/>
    </source>
</evidence>
<evidence type="ECO:0000256" key="10">
    <source>
        <dbReference type="ARBA" id="ARBA00022723"/>
    </source>
</evidence>
<dbReference type="Gene3D" id="3.40.630.10">
    <property type="entry name" value="Zn peptidases"/>
    <property type="match status" value="1"/>
</dbReference>
<evidence type="ECO:0000256" key="17">
    <source>
        <dbReference type="ARBA" id="ARBA00023145"/>
    </source>
</evidence>
<evidence type="ECO:0000256" key="15">
    <source>
        <dbReference type="ARBA" id="ARBA00023034"/>
    </source>
</evidence>
<dbReference type="GO" id="GO:0046872">
    <property type="term" value="F:metal ion binding"/>
    <property type="evidence" value="ECO:0007669"/>
    <property type="project" value="UniProtKB-KW"/>
</dbReference>
<feature type="signal peptide" evidence="22">
    <location>
        <begin position="1"/>
        <end position="27"/>
    </location>
</feature>
<keyword evidence="8" id="KW-0121">Carboxypeptidase</keyword>
<reference evidence="24 25" key="1">
    <citation type="submission" date="2020-04" db="EMBL/GenBank/DDBJ databases">
        <authorList>
            <person name="Alioto T."/>
            <person name="Alioto T."/>
            <person name="Gomez Garrido J."/>
        </authorList>
    </citation>
    <scope>NUCLEOTIDE SEQUENCE [LARGE SCALE GENOMIC DNA]</scope>
</reference>
<dbReference type="GO" id="GO:0005615">
    <property type="term" value="C:extracellular space"/>
    <property type="evidence" value="ECO:0007669"/>
    <property type="project" value="TreeGrafter"/>
</dbReference>
<dbReference type="FunFam" id="3.50.30.30:FF:000009">
    <property type="entry name" value="Carboxypeptidase Q"/>
    <property type="match status" value="1"/>
</dbReference>
<dbReference type="Pfam" id="PF04389">
    <property type="entry name" value="Peptidase_M28"/>
    <property type="match status" value="1"/>
</dbReference>
<evidence type="ECO:0000256" key="7">
    <source>
        <dbReference type="ARBA" id="ARBA00022525"/>
    </source>
</evidence>
<keyword evidence="13" id="KW-0256">Endoplasmic reticulum</keyword>
<evidence type="ECO:0000256" key="13">
    <source>
        <dbReference type="ARBA" id="ARBA00022824"/>
    </source>
</evidence>
<evidence type="ECO:0000256" key="9">
    <source>
        <dbReference type="ARBA" id="ARBA00022670"/>
    </source>
</evidence>
<keyword evidence="11 22" id="KW-0732">Signal</keyword>
<name>A0A8S1CYB9_9INSE</name>
<evidence type="ECO:0000256" key="2">
    <source>
        <dbReference type="ARBA" id="ARBA00004371"/>
    </source>
</evidence>
<evidence type="ECO:0000256" key="1">
    <source>
        <dbReference type="ARBA" id="ARBA00004240"/>
    </source>
</evidence>
<dbReference type="GO" id="GO:0004180">
    <property type="term" value="F:carboxypeptidase activity"/>
    <property type="evidence" value="ECO:0007669"/>
    <property type="project" value="UniProtKB-KW"/>
</dbReference>
<gene>
    <name evidence="24" type="ORF">CLODIP_2_CD07729</name>
</gene>
<feature type="chain" id="PRO_5035939755" description="Carboxypeptidase Q" evidence="22">
    <location>
        <begin position="28"/>
        <end position="474"/>
    </location>
</feature>
<dbReference type="CDD" id="cd03883">
    <property type="entry name" value="M28_Pgcp_like"/>
    <property type="match status" value="1"/>
</dbReference>
<dbReference type="GO" id="GO:0070573">
    <property type="term" value="F:metallodipeptidase activity"/>
    <property type="evidence" value="ECO:0007669"/>
    <property type="project" value="InterPro"/>
</dbReference>
<evidence type="ECO:0000256" key="16">
    <source>
        <dbReference type="ARBA" id="ARBA00023049"/>
    </source>
</evidence>
<evidence type="ECO:0000313" key="24">
    <source>
        <dbReference type="EMBL" id="CAB3373025.1"/>
    </source>
</evidence>
<proteinExistence type="inferred from homology"/>
<keyword evidence="12" id="KW-0378">Hydrolase</keyword>
<dbReference type="GO" id="GO:0005764">
    <property type="term" value="C:lysosome"/>
    <property type="evidence" value="ECO:0007669"/>
    <property type="project" value="UniProtKB-SubCell"/>
</dbReference>
<organism evidence="24 25">
    <name type="scientific">Cloeon dipterum</name>
    <dbReference type="NCBI Taxonomy" id="197152"/>
    <lineage>
        <taxon>Eukaryota</taxon>
        <taxon>Metazoa</taxon>
        <taxon>Ecdysozoa</taxon>
        <taxon>Arthropoda</taxon>
        <taxon>Hexapoda</taxon>
        <taxon>Insecta</taxon>
        <taxon>Pterygota</taxon>
        <taxon>Palaeoptera</taxon>
        <taxon>Ephemeroptera</taxon>
        <taxon>Pisciforma</taxon>
        <taxon>Baetidae</taxon>
        <taxon>Cloeon</taxon>
    </lineage>
</organism>
<evidence type="ECO:0000256" key="11">
    <source>
        <dbReference type="ARBA" id="ARBA00022729"/>
    </source>
</evidence>
<keyword evidence="16" id="KW-0482">Metalloprotease</keyword>
<evidence type="ECO:0000256" key="19">
    <source>
        <dbReference type="ARBA" id="ARBA00023228"/>
    </source>
</evidence>
<sequence>MLPARTLVGTLFLVAAVSSAAVPAATAEDECDLPEEMVREIRSYAPVADKIIRFVTEGKFKGRTWNKLAGFVDKFGSRIAGSQNLENAIDFMLNELRKEGLDNVHGEEVTIPHWVRGRESAKLLEPRMQTLPILGLGGSIATPKEGITAELLVVDSFDELHHHKEQAKGKIVVFNENYTTYGESVRYRDYAAVEAAKLGGVATLVRSVTGFSIASPHTGWQDYDTNVTQIPTASITIEDAQMLSRMFKRGEKLKVRLYMEAKTLPPAKSRNTVAEIKGKEKADEVVLVSGHLDSWDVGQGAMDDGGGAFVSWLSLAAIRKLDLRPRRTLRAVLWTAEEEGLVGAASYVEKHKSEEGKLNFVMESDEGTFTPQGLVFSGSKTAGCILKEVLKLTASINTTNFQLEKNVGSDITLWTSKGLPGASLMNANEKYFWFHHSAGDMMTVEEPRALDLCTALWAVSSYVVADLSFGIPRN</sequence>
<evidence type="ECO:0000256" key="4">
    <source>
        <dbReference type="ARBA" id="ARBA00004613"/>
    </source>
</evidence>
<comment type="caution">
    <text evidence="24">The sequence shown here is derived from an EMBL/GenBank/DDBJ whole genome shotgun (WGS) entry which is preliminary data.</text>
</comment>
<evidence type="ECO:0000256" key="14">
    <source>
        <dbReference type="ARBA" id="ARBA00022833"/>
    </source>
</evidence>
<feature type="domain" description="Peptidase M28" evidence="23">
    <location>
        <begin position="271"/>
        <end position="457"/>
    </location>
</feature>
<evidence type="ECO:0000256" key="22">
    <source>
        <dbReference type="SAM" id="SignalP"/>
    </source>
</evidence>